<evidence type="ECO:0000313" key="3">
    <source>
        <dbReference type="Proteomes" id="UP000680656"/>
    </source>
</evidence>
<dbReference type="KEGG" id="mrtj:KHC33_07435"/>
<sequence>MGESGGHFENGRWVENTPEEQVPSEPQENIEVRLRSAAGLIGRGIDELLSAGSDLISSQEGRQHLGRKLDQITGDVVQVCEEIRREGIEFINQARDRIIK</sequence>
<feature type="region of interest" description="Disordered" evidence="1">
    <location>
        <begin position="1"/>
        <end position="27"/>
    </location>
</feature>
<evidence type="ECO:0000313" key="2">
    <source>
        <dbReference type="EMBL" id="QVV90305.1"/>
    </source>
</evidence>
<accession>A0A8E7AZL3</accession>
<organism evidence="2 3">
    <name type="scientific">Methanospirillum purgamenti</name>
    <dbReference type="NCBI Taxonomy" id="2834276"/>
    <lineage>
        <taxon>Archaea</taxon>
        <taxon>Methanobacteriati</taxon>
        <taxon>Methanobacteriota</taxon>
        <taxon>Stenosarchaea group</taxon>
        <taxon>Methanomicrobia</taxon>
        <taxon>Methanomicrobiales</taxon>
        <taxon>Methanospirillaceae</taxon>
        <taxon>Methanospirillum</taxon>
    </lineage>
</organism>
<dbReference type="AlphaFoldDB" id="A0A8E7AZL3"/>
<name>A0A8E7AZL3_9EURY</name>
<gene>
    <name evidence="2" type="ORF">KHC33_07435</name>
</gene>
<evidence type="ECO:0000256" key="1">
    <source>
        <dbReference type="SAM" id="MobiDB-lite"/>
    </source>
</evidence>
<dbReference type="GeneID" id="65568163"/>
<proteinExistence type="predicted"/>
<keyword evidence="3" id="KW-1185">Reference proteome</keyword>
<dbReference type="RefSeq" id="WP_214421076.1">
    <property type="nucleotide sequence ID" value="NZ_CP075546.1"/>
</dbReference>
<dbReference type="EMBL" id="CP075546">
    <property type="protein sequence ID" value="QVV90305.1"/>
    <property type="molecule type" value="Genomic_DNA"/>
</dbReference>
<protein>
    <submittedName>
        <fullName evidence="2">Uncharacterized protein</fullName>
    </submittedName>
</protein>
<reference evidence="2 3" key="1">
    <citation type="submission" date="2021-05" db="EMBL/GenBank/DDBJ databases">
        <title>A novel Methanospirillum isolate from a pyrite-forming mixed culture.</title>
        <authorList>
            <person name="Bunk B."/>
            <person name="Sproer C."/>
            <person name="Spring S."/>
            <person name="Pester M."/>
        </authorList>
    </citation>
    <scope>NUCLEOTIDE SEQUENCE [LARGE SCALE GENOMIC DNA]</scope>
    <source>
        <strain evidence="2 3">J.3.6.1-F.2.7.3</strain>
    </source>
</reference>
<dbReference type="Proteomes" id="UP000680656">
    <property type="component" value="Chromosome"/>
</dbReference>